<accession>A0A178YQL2</accession>
<comment type="caution">
    <text evidence="1">The sequence shown here is derived from an EMBL/GenBank/DDBJ whole genome shotgun (WGS) entry which is preliminary data.</text>
</comment>
<proteinExistence type="predicted"/>
<keyword evidence="2" id="KW-1185">Reference proteome</keyword>
<evidence type="ECO:0008006" key="3">
    <source>
        <dbReference type="Google" id="ProtNLM"/>
    </source>
</evidence>
<dbReference type="Proteomes" id="UP000078507">
    <property type="component" value="Unassembled WGS sequence"/>
</dbReference>
<dbReference type="STRING" id="36856.ATB98_03260"/>
<dbReference type="InterPro" id="IPR025737">
    <property type="entry name" value="FApF"/>
</dbReference>
<dbReference type="Pfam" id="PF13557">
    <property type="entry name" value="Phenol_MetA_deg"/>
    <property type="match status" value="1"/>
</dbReference>
<organism evidence="1 2">
    <name type="scientific">Sinorhizobium saheli</name>
    <dbReference type="NCBI Taxonomy" id="36856"/>
    <lineage>
        <taxon>Bacteria</taxon>
        <taxon>Pseudomonadati</taxon>
        <taxon>Pseudomonadota</taxon>
        <taxon>Alphaproteobacteria</taxon>
        <taxon>Hyphomicrobiales</taxon>
        <taxon>Rhizobiaceae</taxon>
        <taxon>Sinorhizobium/Ensifer group</taxon>
        <taxon>Sinorhizobium</taxon>
    </lineage>
</organism>
<name>A0A178YQL2_SINSA</name>
<dbReference type="AlphaFoldDB" id="A0A178YQL2"/>
<dbReference type="EMBL" id="LNQB01000049">
    <property type="protein sequence ID" value="OAP49892.1"/>
    <property type="molecule type" value="Genomic_DNA"/>
</dbReference>
<gene>
    <name evidence="1" type="ORF">ATB98_03260</name>
</gene>
<evidence type="ECO:0000313" key="2">
    <source>
        <dbReference type="Proteomes" id="UP000078507"/>
    </source>
</evidence>
<evidence type="ECO:0000313" key="1">
    <source>
        <dbReference type="EMBL" id="OAP49892.1"/>
    </source>
</evidence>
<dbReference type="RefSeq" id="WP_066868661.1">
    <property type="nucleotide sequence ID" value="NZ_LNQB01000049.1"/>
</dbReference>
<reference evidence="1 2" key="1">
    <citation type="submission" date="2015-11" db="EMBL/GenBank/DDBJ databases">
        <title>Ensifer anhuiense sp. nov., an effective nitrogen fixation bacterium with Glycine soja.</title>
        <authorList>
            <person name="Yan H."/>
            <person name="Chen W."/>
        </authorList>
    </citation>
    <scope>NUCLEOTIDE SEQUENCE [LARGE SCALE GENOMIC DNA]</scope>
    <source>
        <strain evidence="1 2">LMG 7837</strain>
    </source>
</reference>
<sequence>MKSKILLAGACTGILLPAFDTGATEQGAIAYPIGVNTVVSGIVPEPGETWFQSFSTYYTSNNFADGDGDSLIPGFKASVSANASKLFHTWDGVTLGPFSISSAFAVPFFNINTTNAITGEEHDFSLGDVTVSPAYFGWSNPEHTFFAYAGMDFVIPTKTKVSNNFYSISPIVSMTWFPTQELELDLTGVAEFHTQNDETGYRSGTLLMADWAVLYHLAPSVPKLALGLNGYIIKQVSDDTIKGAIVGDGFRQQGFAIGPQVTYAFEGGGGIAVKWQHEFGNKYATRGDKVWMQVTIPIGGKPE</sequence>
<protein>
    <recommendedName>
        <fullName evidence="3">Phenol degradation protein meta</fullName>
    </recommendedName>
</protein>